<feature type="binding site" evidence="10">
    <location>
        <begin position="11"/>
        <end position="18"/>
    </location>
    <ligand>
        <name>ATP</name>
        <dbReference type="ChEBI" id="CHEBI:30616"/>
    </ligand>
</feature>
<dbReference type="PANTHER" id="PTHR11088">
    <property type="entry name" value="TRNA DIMETHYLALLYLTRANSFERASE"/>
    <property type="match status" value="1"/>
</dbReference>
<feature type="region of interest" description="Interaction with substrate tRNA" evidence="10">
    <location>
        <begin position="280"/>
        <end position="287"/>
    </location>
</feature>
<dbReference type="PANTHER" id="PTHR11088:SF60">
    <property type="entry name" value="TRNA DIMETHYLALLYLTRANSFERASE"/>
    <property type="match status" value="1"/>
</dbReference>
<dbReference type="Pfam" id="PF01715">
    <property type="entry name" value="IPPT"/>
    <property type="match status" value="1"/>
</dbReference>
<dbReference type="Proteomes" id="UP000295341">
    <property type="component" value="Unassembled WGS sequence"/>
</dbReference>
<keyword evidence="15" id="KW-1185">Reference proteome</keyword>
<evidence type="ECO:0000256" key="4">
    <source>
        <dbReference type="ARBA" id="ARBA00022679"/>
    </source>
</evidence>
<comment type="similarity">
    <text evidence="3 10 13">Belongs to the IPP transferase family.</text>
</comment>
<comment type="caution">
    <text evidence="10">Lacks conserved residue(s) required for the propagation of feature annotation.</text>
</comment>
<evidence type="ECO:0000256" key="10">
    <source>
        <dbReference type="HAMAP-Rule" id="MF_00185"/>
    </source>
</evidence>
<evidence type="ECO:0000256" key="9">
    <source>
        <dbReference type="ARBA" id="ARBA00049563"/>
    </source>
</evidence>
<feature type="region of interest" description="Interaction with substrate tRNA" evidence="10">
    <location>
        <begin position="41"/>
        <end position="44"/>
    </location>
</feature>
<keyword evidence="5 10" id="KW-0819">tRNA processing</keyword>
<evidence type="ECO:0000256" key="2">
    <source>
        <dbReference type="ARBA" id="ARBA00003213"/>
    </source>
</evidence>
<evidence type="ECO:0000256" key="1">
    <source>
        <dbReference type="ARBA" id="ARBA00001946"/>
    </source>
</evidence>
<feature type="site" description="Interaction with substrate tRNA" evidence="10">
    <location>
        <position position="107"/>
    </location>
</feature>
<feature type="binding site" evidence="10">
    <location>
        <begin position="13"/>
        <end position="18"/>
    </location>
    <ligand>
        <name>substrate</name>
    </ligand>
</feature>
<proteinExistence type="inferred from homology"/>
<dbReference type="SUPFAM" id="SSF52540">
    <property type="entry name" value="P-loop containing nucleoside triphosphate hydrolases"/>
    <property type="match status" value="2"/>
</dbReference>
<comment type="subunit">
    <text evidence="10">Monomer.</text>
</comment>
<dbReference type="GO" id="GO:0006400">
    <property type="term" value="P:tRNA modification"/>
    <property type="evidence" value="ECO:0007669"/>
    <property type="project" value="TreeGrafter"/>
</dbReference>
<dbReference type="HAMAP" id="MF_00185">
    <property type="entry name" value="IPP_trans"/>
    <property type="match status" value="1"/>
</dbReference>
<dbReference type="InterPro" id="IPR039657">
    <property type="entry name" value="Dimethylallyltransferase"/>
</dbReference>
<evidence type="ECO:0000256" key="6">
    <source>
        <dbReference type="ARBA" id="ARBA00022741"/>
    </source>
</evidence>
<dbReference type="RefSeq" id="WP_246051771.1">
    <property type="nucleotide sequence ID" value="NZ_MWIN01000025.1"/>
</dbReference>
<dbReference type="GO" id="GO:0052381">
    <property type="term" value="F:tRNA dimethylallyltransferase activity"/>
    <property type="evidence" value="ECO:0007669"/>
    <property type="project" value="UniProtKB-UniRule"/>
</dbReference>
<evidence type="ECO:0000256" key="3">
    <source>
        <dbReference type="ARBA" id="ARBA00005842"/>
    </source>
</evidence>
<sequence length="319" mass="35223">MHGLPVVLLMGPTASGKTDLSLRLADRLAAQGRGVEIISVDSAQVYREMDVGTAKPDAQARAQIPHHLLDICDPAEPYSAARFRGDAQRLIGEIRSRERLPLLVGGSMLYFRALTAGLSDLPSADPVLRARITQRAEREGWAALHAELATLDARTAARLHPNDGHRIQRALEVVATTGRPLSELRGDAGPASAAFDGVKLALMPPERAELHARIASRLQQMMAQGFEEEVRRLHARGDLHVELPSVRAVGYRQLWAWLDGEGDLAQATQKALEATRQFAKRQITWLRSEHDLCWLNFEAPEAVDMALRQIDEWTPKSPC</sequence>
<dbReference type="Gene3D" id="1.10.20.140">
    <property type="match status" value="1"/>
</dbReference>
<organism evidence="14 15">
    <name type="scientific">Panacagrimonas perspica</name>
    <dbReference type="NCBI Taxonomy" id="381431"/>
    <lineage>
        <taxon>Bacteria</taxon>
        <taxon>Pseudomonadati</taxon>
        <taxon>Pseudomonadota</taxon>
        <taxon>Gammaproteobacteria</taxon>
        <taxon>Nevskiales</taxon>
        <taxon>Nevskiaceae</taxon>
        <taxon>Panacagrimonas</taxon>
    </lineage>
</organism>
<dbReference type="NCBIfam" id="TIGR00174">
    <property type="entry name" value="miaA"/>
    <property type="match status" value="1"/>
</dbReference>
<evidence type="ECO:0000313" key="14">
    <source>
        <dbReference type="EMBL" id="TDU24420.1"/>
    </source>
</evidence>
<accession>A0A4S3K0L9</accession>
<evidence type="ECO:0000256" key="13">
    <source>
        <dbReference type="RuleBase" id="RU003785"/>
    </source>
</evidence>
<evidence type="ECO:0000256" key="12">
    <source>
        <dbReference type="RuleBase" id="RU003784"/>
    </source>
</evidence>
<keyword evidence="4 10" id="KW-0808">Transferase</keyword>
<evidence type="ECO:0000256" key="8">
    <source>
        <dbReference type="ARBA" id="ARBA00022842"/>
    </source>
</evidence>
<comment type="cofactor">
    <cofactor evidence="1 10">
        <name>Mg(2+)</name>
        <dbReference type="ChEBI" id="CHEBI:18420"/>
    </cofactor>
</comment>
<protein>
    <recommendedName>
        <fullName evidence="10">tRNA dimethylallyltransferase</fullName>
        <ecNumber evidence="10">2.5.1.75</ecNumber>
    </recommendedName>
    <alternativeName>
        <fullName evidence="10">Dimethylallyl diphosphate:tRNA dimethylallyltransferase</fullName>
        <shortName evidence="10">DMAPP:tRNA dimethylallyltransferase</shortName>
        <shortName evidence="10">DMATase</shortName>
    </alternativeName>
    <alternativeName>
        <fullName evidence="10">Isopentenyl-diphosphate:tRNA isopentenyltransferase</fullName>
        <shortName evidence="10">IPP transferase</shortName>
        <shortName evidence="10">IPPT</shortName>
        <shortName evidence="10">IPTase</shortName>
    </alternativeName>
</protein>
<dbReference type="EMBL" id="SOBT01000012">
    <property type="protein sequence ID" value="TDU24420.1"/>
    <property type="molecule type" value="Genomic_DNA"/>
</dbReference>
<evidence type="ECO:0000313" key="15">
    <source>
        <dbReference type="Proteomes" id="UP000295341"/>
    </source>
</evidence>
<name>A0A4S3K0L9_9GAMM</name>
<feature type="site" description="Interaction with substrate tRNA" evidence="10">
    <location>
        <position position="129"/>
    </location>
</feature>
<comment type="function">
    <text evidence="2 10 12">Catalyzes the transfer of a dimethylallyl group onto the adenine at position 37 in tRNAs that read codons beginning with uridine, leading to the formation of N6-(dimethylallyl)adenosine (i(6)A).</text>
</comment>
<comment type="caution">
    <text evidence="14">The sequence shown here is derived from an EMBL/GenBank/DDBJ whole genome shotgun (WGS) entry which is preliminary data.</text>
</comment>
<dbReference type="GO" id="GO:0005524">
    <property type="term" value="F:ATP binding"/>
    <property type="evidence" value="ECO:0007669"/>
    <property type="project" value="UniProtKB-UniRule"/>
</dbReference>
<keyword evidence="8 10" id="KW-0460">Magnesium</keyword>
<dbReference type="Gene3D" id="3.40.50.300">
    <property type="entry name" value="P-loop containing nucleotide triphosphate hydrolases"/>
    <property type="match status" value="1"/>
</dbReference>
<comment type="catalytic activity">
    <reaction evidence="9 10 11">
        <text>adenosine(37) in tRNA + dimethylallyl diphosphate = N(6)-dimethylallyladenosine(37) in tRNA + diphosphate</text>
        <dbReference type="Rhea" id="RHEA:26482"/>
        <dbReference type="Rhea" id="RHEA-COMP:10162"/>
        <dbReference type="Rhea" id="RHEA-COMP:10375"/>
        <dbReference type="ChEBI" id="CHEBI:33019"/>
        <dbReference type="ChEBI" id="CHEBI:57623"/>
        <dbReference type="ChEBI" id="CHEBI:74411"/>
        <dbReference type="ChEBI" id="CHEBI:74415"/>
        <dbReference type="EC" id="2.5.1.75"/>
    </reaction>
</comment>
<evidence type="ECO:0000256" key="5">
    <source>
        <dbReference type="ARBA" id="ARBA00022694"/>
    </source>
</evidence>
<reference evidence="14 15" key="1">
    <citation type="submission" date="2019-03" db="EMBL/GenBank/DDBJ databases">
        <title>Genomic Encyclopedia of Type Strains, Phase IV (KMG-IV): sequencing the most valuable type-strain genomes for metagenomic binning, comparative biology and taxonomic classification.</title>
        <authorList>
            <person name="Goeker M."/>
        </authorList>
    </citation>
    <scope>NUCLEOTIDE SEQUENCE [LARGE SCALE GENOMIC DNA]</scope>
    <source>
        <strain evidence="14 15">DSM 26377</strain>
    </source>
</reference>
<dbReference type="InterPro" id="IPR018022">
    <property type="entry name" value="IPT"/>
</dbReference>
<keyword evidence="6 10" id="KW-0547">Nucleotide-binding</keyword>
<dbReference type="InterPro" id="IPR027417">
    <property type="entry name" value="P-loop_NTPase"/>
</dbReference>
<keyword evidence="7 10" id="KW-0067">ATP-binding</keyword>
<evidence type="ECO:0000256" key="11">
    <source>
        <dbReference type="RuleBase" id="RU003783"/>
    </source>
</evidence>
<dbReference type="FunFam" id="1.10.20.140:FF:000001">
    <property type="entry name" value="tRNA dimethylallyltransferase"/>
    <property type="match status" value="1"/>
</dbReference>
<dbReference type="EC" id="2.5.1.75" evidence="10"/>
<dbReference type="AlphaFoldDB" id="A0A4S3K0L9"/>
<gene>
    <name evidence="10" type="primary">miaA</name>
    <name evidence="14" type="ORF">DFR24_4690</name>
</gene>
<evidence type="ECO:0000256" key="7">
    <source>
        <dbReference type="ARBA" id="ARBA00022840"/>
    </source>
</evidence>